<proteinExistence type="predicted"/>
<gene>
    <name evidence="1" type="ORF">STSP1_02116</name>
</gene>
<organism evidence="1 2">
    <name type="scientific">Sedimentisphaera salicampi</name>
    <dbReference type="NCBI Taxonomy" id="1941349"/>
    <lineage>
        <taxon>Bacteria</taxon>
        <taxon>Pseudomonadati</taxon>
        <taxon>Planctomycetota</taxon>
        <taxon>Phycisphaerae</taxon>
        <taxon>Sedimentisphaerales</taxon>
        <taxon>Sedimentisphaeraceae</taxon>
        <taxon>Sedimentisphaera</taxon>
    </lineage>
</organism>
<dbReference type="KEGG" id="pbp:STSP1_02116"/>
<dbReference type="STRING" id="1941349.STSP1_02116"/>
<dbReference type="AlphaFoldDB" id="A0A1W6LPH1"/>
<dbReference type="Proteomes" id="UP000193334">
    <property type="component" value="Chromosome"/>
</dbReference>
<dbReference type="RefSeq" id="WP_085756322.1">
    <property type="nucleotide sequence ID" value="NZ_CP021023.1"/>
</dbReference>
<evidence type="ECO:0000313" key="1">
    <source>
        <dbReference type="EMBL" id="ARN57695.1"/>
    </source>
</evidence>
<dbReference type="EMBL" id="CP021023">
    <property type="protein sequence ID" value="ARN57695.1"/>
    <property type="molecule type" value="Genomic_DNA"/>
</dbReference>
<evidence type="ECO:0008006" key="3">
    <source>
        <dbReference type="Google" id="ProtNLM"/>
    </source>
</evidence>
<dbReference type="InterPro" id="IPR035198">
    <property type="entry name" value="SU10_MCP"/>
</dbReference>
<sequence>MSFTGKAAFSAGTGLPEIAEDVSDIIGIVSPYETPLLSEIGDPQREARSTFHEWLEDSLLANSDAVNDQNITMPTSCPEFDVADVSKFRVNDQIQLEGSAEVMLITSKTGSTLNVARGYGGTSPEAVEDGQRINIIGPSAVEGEDFPESRFTNRIRQGNWTQIFTAGVEVSGSNMAADHIGIAEEMDYQKQMRLRELLRDLENTVINGAMGQSSPAGSASEARTMQGIIRHIQTNVFQAGSQEVPDGDVLTENMLNWALRQIWEKSCGNVDMIVAGGAQKRRINSFLEGSRWYGSEETRVRSGVQMYESDFGVCRVILSRWVPSGTILLLDSSRISVLPLTGRSMHFKPLASSGDYERGELIGEYTLELKNQQAHGIITGLV</sequence>
<evidence type="ECO:0000313" key="2">
    <source>
        <dbReference type="Proteomes" id="UP000193334"/>
    </source>
</evidence>
<protein>
    <recommendedName>
        <fullName evidence="3">Phage major capsid protein, HK97 family</fullName>
    </recommendedName>
</protein>
<accession>A0A1W6LPH1</accession>
<dbReference type="OrthoDB" id="249576at2"/>
<reference evidence="2" key="1">
    <citation type="submission" date="2017-04" db="EMBL/GenBank/DDBJ databases">
        <title>Comparative genomics and description of representatives of a novel lineage of planctomycetes thriving in anoxic sediments.</title>
        <authorList>
            <person name="Spring S."/>
            <person name="Bunk B."/>
            <person name="Sproer C."/>
        </authorList>
    </citation>
    <scope>NUCLEOTIDE SEQUENCE [LARGE SCALE GENOMIC DNA]</scope>
    <source>
        <strain evidence="2">ST-PulAB-D4</strain>
    </source>
</reference>
<dbReference type="Pfam" id="PF17236">
    <property type="entry name" value="SU10_MCP"/>
    <property type="match status" value="1"/>
</dbReference>
<name>A0A1W6LPH1_9BACT</name>
<keyword evidence="2" id="KW-1185">Reference proteome</keyword>